<evidence type="ECO:0000256" key="5">
    <source>
        <dbReference type="ARBA" id="ARBA00023163"/>
    </source>
</evidence>
<dbReference type="RefSeq" id="WP_151758092.1">
    <property type="nucleotide sequence ID" value="NZ_BKZW01000002.1"/>
</dbReference>
<dbReference type="InterPro" id="IPR001034">
    <property type="entry name" value="DeoR_HTH"/>
</dbReference>
<dbReference type="GO" id="GO:0003700">
    <property type="term" value="F:DNA-binding transcription factor activity"/>
    <property type="evidence" value="ECO:0007669"/>
    <property type="project" value="InterPro"/>
</dbReference>
<keyword evidence="4" id="KW-0238">DNA-binding</keyword>
<dbReference type="AlphaFoldDB" id="A0A5J4KW39"/>
<dbReference type="SUPFAM" id="SSF46785">
    <property type="entry name" value="Winged helix' DNA-binding domain"/>
    <property type="match status" value="1"/>
</dbReference>
<evidence type="ECO:0000256" key="4">
    <source>
        <dbReference type="ARBA" id="ARBA00023125"/>
    </source>
</evidence>
<name>A0A5J4KW39_9CHLR</name>
<keyword evidence="9" id="KW-1185">Reference proteome</keyword>
<proteinExistence type="predicted"/>
<dbReference type="PANTHER" id="PTHR30363">
    <property type="entry name" value="HTH-TYPE TRANSCRIPTIONAL REGULATOR SRLR-RELATED"/>
    <property type="match status" value="1"/>
</dbReference>
<organism evidence="8 9">
    <name type="scientific">Dictyobacter vulcani</name>
    <dbReference type="NCBI Taxonomy" id="2607529"/>
    <lineage>
        <taxon>Bacteria</taxon>
        <taxon>Bacillati</taxon>
        <taxon>Chloroflexota</taxon>
        <taxon>Ktedonobacteria</taxon>
        <taxon>Ktedonobacterales</taxon>
        <taxon>Dictyobacteraceae</taxon>
        <taxon>Dictyobacter</taxon>
    </lineage>
</organism>
<dbReference type="InterPro" id="IPR036388">
    <property type="entry name" value="WH-like_DNA-bd_sf"/>
</dbReference>
<comment type="caution">
    <text evidence="8">The sequence shown here is derived from an EMBL/GenBank/DDBJ whole genome shotgun (WGS) entry which is preliminary data.</text>
</comment>
<feature type="domain" description="HTH deoR-type" evidence="7">
    <location>
        <begin position="3"/>
        <end position="58"/>
    </location>
</feature>
<dbReference type="InterPro" id="IPR018356">
    <property type="entry name" value="Tscrpt_reg_HTH_DeoR_CS"/>
</dbReference>
<dbReference type="Pfam" id="PF08220">
    <property type="entry name" value="HTH_DeoR"/>
    <property type="match status" value="1"/>
</dbReference>
<dbReference type="PROSITE" id="PS00894">
    <property type="entry name" value="HTH_DEOR_1"/>
    <property type="match status" value="1"/>
</dbReference>
<evidence type="ECO:0000256" key="1">
    <source>
        <dbReference type="ARBA" id="ARBA00021390"/>
    </source>
</evidence>
<protein>
    <recommendedName>
        <fullName evidence="1">Lactose phosphotransferase system repressor</fullName>
    </recommendedName>
</protein>
<dbReference type="EMBL" id="BKZW01000002">
    <property type="protein sequence ID" value="GER90339.1"/>
    <property type="molecule type" value="Genomic_DNA"/>
</dbReference>
<dbReference type="InterPro" id="IPR036390">
    <property type="entry name" value="WH_DNA-bd_sf"/>
</dbReference>
<keyword evidence="2" id="KW-0678">Repressor</keyword>
<reference evidence="8 9" key="1">
    <citation type="submission" date="2019-10" db="EMBL/GenBank/DDBJ databases">
        <title>Dictyobacter vulcani sp. nov., within the class Ktedonobacteria, isolated from soil of volcanic Mt. Zao.</title>
        <authorList>
            <person name="Zheng Y."/>
            <person name="Wang C.M."/>
            <person name="Sakai Y."/>
            <person name="Abe K."/>
            <person name="Yokota A."/>
            <person name="Yabe S."/>
        </authorList>
    </citation>
    <scope>NUCLEOTIDE SEQUENCE [LARGE SCALE GENOMIC DNA]</scope>
    <source>
        <strain evidence="8 9">W12</strain>
    </source>
</reference>
<dbReference type="SMART" id="SM00420">
    <property type="entry name" value="HTH_DEOR"/>
    <property type="match status" value="1"/>
</dbReference>
<sequence>MLKEERQRHIVERLHQEGKILATDLVVQLKVSEDTVRRDLNELAEAGILQRVHGGALPHRCERKHNST</sequence>
<evidence type="ECO:0000313" key="8">
    <source>
        <dbReference type="EMBL" id="GER90339.1"/>
    </source>
</evidence>
<dbReference type="GO" id="GO:0003677">
    <property type="term" value="F:DNA binding"/>
    <property type="evidence" value="ECO:0007669"/>
    <property type="project" value="UniProtKB-KW"/>
</dbReference>
<comment type="function">
    <text evidence="6">Repressor of the lactose catabolism operon. Galactose-6-phosphate is the inducer.</text>
</comment>
<dbReference type="Proteomes" id="UP000326912">
    <property type="component" value="Unassembled WGS sequence"/>
</dbReference>
<keyword evidence="3" id="KW-0805">Transcription regulation</keyword>
<evidence type="ECO:0000256" key="2">
    <source>
        <dbReference type="ARBA" id="ARBA00022491"/>
    </source>
</evidence>
<dbReference type="InterPro" id="IPR050313">
    <property type="entry name" value="Carb_Metab_HTH_regulators"/>
</dbReference>
<dbReference type="PRINTS" id="PR00037">
    <property type="entry name" value="HTHLACR"/>
</dbReference>
<evidence type="ECO:0000256" key="3">
    <source>
        <dbReference type="ARBA" id="ARBA00023015"/>
    </source>
</evidence>
<evidence type="ECO:0000313" key="9">
    <source>
        <dbReference type="Proteomes" id="UP000326912"/>
    </source>
</evidence>
<gene>
    <name evidence="8" type="ORF">KDW_45010</name>
</gene>
<dbReference type="Gene3D" id="1.10.10.10">
    <property type="entry name" value="Winged helix-like DNA-binding domain superfamily/Winged helix DNA-binding domain"/>
    <property type="match status" value="1"/>
</dbReference>
<keyword evidence="5" id="KW-0804">Transcription</keyword>
<dbReference type="PROSITE" id="PS51000">
    <property type="entry name" value="HTH_DEOR_2"/>
    <property type="match status" value="1"/>
</dbReference>
<evidence type="ECO:0000256" key="6">
    <source>
        <dbReference type="ARBA" id="ARBA00024937"/>
    </source>
</evidence>
<evidence type="ECO:0000259" key="7">
    <source>
        <dbReference type="PROSITE" id="PS51000"/>
    </source>
</evidence>
<dbReference type="PANTHER" id="PTHR30363:SF4">
    <property type="entry name" value="GLYCEROL-3-PHOSPHATE REGULON REPRESSOR"/>
    <property type="match status" value="1"/>
</dbReference>
<accession>A0A5J4KW39</accession>